<evidence type="ECO:0000256" key="1">
    <source>
        <dbReference type="SAM" id="SignalP"/>
    </source>
</evidence>
<dbReference type="PATRIC" id="fig|1096930.3.peg.1424"/>
<dbReference type="GO" id="GO:0005737">
    <property type="term" value="C:cytoplasm"/>
    <property type="evidence" value="ECO:0007669"/>
    <property type="project" value="TreeGrafter"/>
</dbReference>
<keyword evidence="4" id="KW-1185">Reference proteome</keyword>
<accession>T0HZY9</accession>
<reference evidence="3 4" key="1">
    <citation type="journal article" date="2013" name="Genome Announc.">
        <title>Genome Sequence of Novosphingobium lindaniclasticum LE124T, Isolated from a Hexachlorocyclohexane Dumpsite.</title>
        <authorList>
            <person name="Saxena A."/>
            <person name="Nayyar N."/>
            <person name="Sangwan N."/>
            <person name="Kumari R."/>
            <person name="Khurana J.P."/>
            <person name="Lal R."/>
        </authorList>
    </citation>
    <scope>NUCLEOTIDE SEQUENCE [LARGE SCALE GENOMIC DNA]</scope>
    <source>
        <strain evidence="3 4">LE124</strain>
    </source>
</reference>
<dbReference type="PANTHER" id="PTHR16320:SF1">
    <property type="entry name" value="SPHINGOMYELINASE DDB_G0288017"/>
    <property type="match status" value="1"/>
</dbReference>
<dbReference type="Pfam" id="PF03372">
    <property type="entry name" value="Exo_endo_phos"/>
    <property type="match status" value="1"/>
</dbReference>
<organism evidence="3 4">
    <name type="scientific">Novosphingobium lindaniclasticum LE124</name>
    <dbReference type="NCBI Taxonomy" id="1096930"/>
    <lineage>
        <taxon>Bacteria</taxon>
        <taxon>Pseudomonadati</taxon>
        <taxon>Pseudomonadota</taxon>
        <taxon>Alphaproteobacteria</taxon>
        <taxon>Sphingomonadales</taxon>
        <taxon>Sphingomonadaceae</taxon>
        <taxon>Novosphingobium</taxon>
    </lineage>
</organism>
<dbReference type="Gene3D" id="3.60.10.10">
    <property type="entry name" value="Endonuclease/exonuclease/phosphatase"/>
    <property type="match status" value="1"/>
</dbReference>
<dbReference type="Proteomes" id="UP000015527">
    <property type="component" value="Unassembled WGS sequence"/>
</dbReference>
<dbReference type="EMBL" id="ATHL01000054">
    <property type="protein sequence ID" value="EQB17623.1"/>
    <property type="molecule type" value="Genomic_DNA"/>
</dbReference>
<protein>
    <recommendedName>
        <fullName evidence="2">Endonuclease/exonuclease/phosphatase domain-containing protein</fullName>
    </recommendedName>
</protein>
<evidence type="ECO:0000313" key="3">
    <source>
        <dbReference type="EMBL" id="EQB17623.1"/>
    </source>
</evidence>
<dbReference type="eggNOG" id="COG3568">
    <property type="taxonomic scope" value="Bacteria"/>
</dbReference>
<keyword evidence="1" id="KW-0732">Signal</keyword>
<gene>
    <name evidence="3" type="ORF">L284_07240</name>
</gene>
<dbReference type="AlphaFoldDB" id="T0HZY9"/>
<dbReference type="InterPro" id="IPR036691">
    <property type="entry name" value="Endo/exonu/phosph_ase_sf"/>
</dbReference>
<dbReference type="PROSITE" id="PS51257">
    <property type="entry name" value="PROKAR_LIPOPROTEIN"/>
    <property type="match status" value="1"/>
</dbReference>
<feature type="signal peptide" evidence="1">
    <location>
        <begin position="1"/>
        <end position="27"/>
    </location>
</feature>
<dbReference type="RefSeq" id="WP_021233358.1">
    <property type="nucleotide sequence ID" value="NZ_ATHL01000054.1"/>
</dbReference>
<dbReference type="OrthoDB" id="7181414at2"/>
<feature type="chain" id="PRO_5004576909" description="Endonuclease/exonuclease/phosphatase domain-containing protein" evidence="1">
    <location>
        <begin position="28"/>
        <end position="369"/>
    </location>
</feature>
<name>T0HZY9_9SPHN</name>
<sequence length="369" mass="39724">MKASAPYLLRRLMLGATLLASGCNTMAPPRAEVACSSTLPPGIALSADGQTASTNLSVLTFNIEGLSWPARSGRGPSLAKIGAHLAAMRSVGSAPDVVLFQEMFSDAAKRAVLASGYPAIASGPHRTTRARGSTREKLPGRSSLKRGEIGIHAFGSGLAIASRYAIVDTDRRAYGRKSCAGFDCLSNKGIALARIEVPGVPSLIDVYDTHMNSRGASGAPAARNLAAHDRQALEASEFIDRTHDDATPLIFGGDFNMRHSEERWGNFSRYQSLALVHRVCVDPASGCEVRMSWDGDEPWMDTQDLQFFWPGDGVRIRPVRVEALFDGRPGSPQLSDHDGFLVTYELRWKASETRVPGCRVMPSTLAPAR</sequence>
<dbReference type="InterPro" id="IPR038772">
    <property type="entry name" value="Sph/SMPD2-like"/>
</dbReference>
<dbReference type="PANTHER" id="PTHR16320">
    <property type="entry name" value="SPHINGOMYELINASE FAMILY MEMBER"/>
    <property type="match status" value="1"/>
</dbReference>
<dbReference type="GO" id="GO:0004767">
    <property type="term" value="F:sphingomyelin phosphodiesterase activity"/>
    <property type="evidence" value="ECO:0007669"/>
    <property type="project" value="InterPro"/>
</dbReference>
<dbReference type="InterPro" id="IPR005135">
    <property type="entry name" value="Endo/exonuclease/phosphatase"/>
</dbReference>
<feature type="domain" description="Endonuclease/exonuclease/phosphatase" evidence="2">
    <location>
        <begin position="59"/>
        <end position="263"/>
    </location>
</feature>
<proteinExistence type="predicted"/>
<comment type="caution">
    <text evidence="3">The sequence shown here is derived from an EMBL/GenBank/DDBJ whole genome shotgun (WGS) entry which is preliminary data.</text>
</comment>
<evidence type="ECO:0000313" key="4">
    <source>
        <dbReference type="Proteomes" id="UP000015527"/>
    </source>
</evidence>
<evidence type="ECO:0000259" key="2">
    <source>
        <dbReference type="Pfam" id="PF03372"/>
    </source>
</evidence>
<dbReference type="SUPFAM" id="SSF56219">
    <property type="entry name" value="DNase I-like"/>
    <property type="match status" value="1"/>
</dbReference>